<dbReference type="EMBL" id="SNYQ01000004">
    <property type="protein sequence ID" value="TDQ57676.1"/>
    <property type="molecule type" value="Genomic_DNA"/>
</dbReference>
<dbReference type="PANTHER" id="PTHR31793">
    <property type="entry name" value="4-HYDROXYBENZOYL-COA THIOESTERASE FAMILY MEMBER"/>
    <property type="match status" value="1"/>
</dbReference>
<dbReference type="SUPFAM" id="SSF54637">
    <property type="entry name" value="Thioesterase/thiol ester dehydrase-isomerase"/>
    <property type="match status" value="1"/>
</dbReference>
<evidence type="ECO:0000256" key="2">
    <source>
        <dbReference type="ARBA" id="ARBA00022801"/>
    </source>
</evidence>
<proteinExistence type="inferred from homology"/>
<name>A0A4R6V7U4_9PAST</name>
<evidence type="ECO:0000256" key="1">
    <source>
        <dbReference type="ARBA" id="ARBA00005953"/>
    </source>
</evidence>
<protein>
    <submittedName>
        <fullName evidence="3">Acyl-CoA thioester hydrolase</fullName>
    </submittedName>
</protein>
<reference evidence="3 4" key="1">
    <citation type="submission" date="2019-03" db="EMBL/GenBank/DDBJ databases">
        <title>Genomic Encyclopedia of Type Strains, Phase IV (KMG-IV): sequencing the most valuable type-strain genomes for metagenomic binning, comparative biology and taxonomic classification.</title>
        <authorList>
            <person name="Goeker M."/>
        </authorList>
    </citation>
    <scope>NUCLEOTIDE SEQUENCE [LARGE SCALE GENOMIC DNA]</scope>
    <source>
        <strain evidence="3 4">DSM 28403</strain>
    </source>
</reference>
<dbReference type="Pfam" id="PF13279">
    <property type="entry name" value="4HBT_2"/>
    <property type="match status" value="1"/>
</dbReference>
<evidence type="ECO:0000313" key="3">
    <source>
        <dbReference type="EMBL" id="TDQ57676.1"/>
    </source>
</evidence>
<dbReference type="InterPro" id="IPR029069">
    <property type="entry name" value="HotDog_dom_sf"/>
</dbReference>
<dbReference type="CDD" id="cd00586">
    <property type="entry name" value="4HBT"/>
    <property type="match status" value="1"/>
</dbReference>
<accession>A0A4R6V7U4</accession>
<dbReference type="Proteomes" id="UP000295657">
    <property type="component" value="Unassembled WGS sequence"/>
</dbReference>
<gene>
    <name evidence="3" type="ORF">EDC45_1323</name>
</gene>
<dbReference type="InterPro" id="IPR050563">
    <property type="entry name" value="4-hydroxybenzoyl-CoA_TE"/>
</dbReference>
<keyword evidence="2 3" id="KW-0378">Hydrolase</keyword>
<comment type="similarity">
    <text evidence="1">Belongs to the 4-hydroxybenzoyl-CoA thioesterase family.</text>
</comment>
<dbReference type="OrthoDB" id="9800856at2"/>
<dbReference type="PANTHER" id="PTHR31793:SF27">
    <property type="entry name" value="NOVEL THIOESTERASE SUPERFAMILY DOMAIN AND SAPOSIN A-TYPE DOMAIN CONTAINING PROTEIN (0610012H03RIK)"/>
    <property type="match status" value="1"/>
</dbReference>
<dbReference type="GO" id="GO:0047617">
    <property type="term" value="F:fatty acyl-CoA hydrolase activity"/>
    <property type="evidence" value="ECO:0007669"/>
    <property type="project" value="TreeGrafter"/>
</dbReference>
<keyword evidence="4" id="KW-1185">Reference proteome</keyword>
<dbReference type="Gene3D" id="3.10.129.10">
    <property type="entry name" value="Hotdog Thioesterase"/>
    <property type="match status" value="1"/>
</dbReference>
<evidence type="ECO:0000313" key="4">
    <source>
        <dbReference type="Proteomes" id="UP000295657"/>
    </source>
</evidence>
<sequence length="150" mass="17492">MKIKKHIYCRHCSDYEVQFFDVDSMDIMWHGHYVKYLEMARCAFLTDINYTYDLMREQGYAWPIVQLNLKYVKPARFRQKIRVNLAVVEYQSCLRIEYDIIDIASGSRLTKGATTQVAVALDSGEMQLQTPRSWCKAVEAYAGFTPSDLP</sequence>
<organism evidence="3 4">
    <name type="scientific">Mesocricetibacter intestinalis</name>
    <dbReference type="NCBI Taxonomy" id="1521930"/>
    <lineage>
        <taxon>Bacteria</taxon>
        <taxon>Pseudomonadati</taxon>
        <taxon>Pseudomonadota</taxon>
        <taxon>Gammaproteobacteria</taxon>
        <taxon>Pasteurellales</taxon>
        <taxon>Pasteurellaceae</taxon>
        <taxon>Mesocricetibacter</taxon>
    </lineage>
</organism>
<comment type="caution">
    <text evidence="3">The sequence shown here is derived from an EMBL/GenBank/DDBJ whole genome shotgun (WGS) entry which is preliminary data.</text>
</comment>
<dbReference type="AlphaFoldDB" id="A0A4R6V7U4"/>